<dbReference type="Proteomes" id="UP000625316">
    <property type="component" value="Unassembled WGS sequence"/>
</dbReference>
<dbReference type="RefSeq" id="WP_264325069.1">
    <property type="nucleotide sequence ID" value="NZ_JADEXQ010000032.1"/>
</dbReference>
<evidence type="ECO:0000313" key="3">
    <source>
        <dbReference type="Proteomes" id="UP000625316"/>
    </source>
</evidence>
<dbReference type="Gene3D" id="1.25.40.10">
    <property type="entry name" value="Tetratricopeptide repeat domain"/>
    <property type="match status" value="2"/>
</dbReference>
<dbReference type="SUPFAM" id="SSF52540">
    <property type="entry name" value="P-loop containing nucleoside triphosphate hydrolases"/>
    <property type="match status" value="1"/>
</dbReference>
<dbReference type="SUPFAM" id="SSF48452">
    <property type="entry name" value="TPR-like"/>
    <property type="match status" value="2"/>
</dbReference>
<name>A0A928Z4H5_9CYAN</name>
<protein>
    <submittedName>
        <fullName evidence="2">AAA family ATPase</fullName>
    </submittedName>
</protein>
<proteinExistence type="predicted"/>
<dbReference type="Gene3D" id="3.40.50.300">
    <property type="entry name" value="P-loop containing nucleotide triphosphate hydrolases"/>
    <property type="match status" value="1"/>
</dbReference>
<dbReference type="AlphaFoldDB" id="A0A928Z4H5"/>
<dbReference type="InterPro" id="IPR019734">
    <property type="entry name" value="TPR_rpt"/>
</dbReference>
<dbReference type="SMART" id="SM00028">
    <property type="entry name" value="TPR"/>
    <property type="match status" value="6"/>
</dbReference>
<reference evidence="2" key="1">
    <citation type="submission" date="2020-10" db="EMBL/GenBank/DDBJ databases">
        <authorList>
            <person name="Castelo-Branco R."/>
            <person name="Eusebio N."/>
            <person name="Adriana R."/>
            <person name="Vieira A."/>
            <person name="Brugerolle De Fraissinette N."/>
            <person name="Rezende De Castro R."/>
            <person name="Schneider M.P."/>
            <person name="Vasconcelos V."/>
            <person name="Leao P.N."/>
        </authorList>
    </citation>
    <scope>NUCLEOTIDE SEQUENCE</scope>
    <source>
        <strain evidence="2">LEGE 11480</strain>
    </source>
</reference>
<dbReference type="Pfam" id="PF26355">
    <property type="entry name" value="HTH_VMAP-M9"/>
    <property type="match status" value="1"/>
</dbReference>
<keyword evidence="3" id="KW-1185">Reference proteome</keyword>
<comment type="caution">
    <text evidence="2">The sequence shown here is derived from an EMBL/GenBank/DDBJ whole genome shotgun (WGS) entry which is preliminary data.</text>
</comment>
<gene>
    <name evidence="2" type="ORF">IQ266_10935</name>
</gene>
<dbReference type="InterPro" id="IPR011990">
    <property type="entry name" value="TPR-like_helical_dom_sf"/>
</dbReference>
<dbReference type="InterPro" id="IPR058651">
    <property type="entry name" value="HTH_VMAP-M9"/>
</dbReference>
<accession>A0A928Z4H5</accession>
<dbReference type="InterPro" id="IPR027417">
    <property type="entry name" value="P-loop_NTPase"/>
</dbReference>
<evidence type="ECO:0000313" key="2">
    <source>
        <dbReference type="EMBL" id="MBE9030245.1"/>
    </source>
</evidence>
<feature type="domain" description="vWA-MoxR associated protein N-terminal HTH" evidence="1">
    <location>
        <begin position="2"/>
        <end position="84"/>
    </location>
</feature>
<organism evidence="2 3">
    <name type="scientific">Romeriopsis navalis LEGE 11480</name>
    <dbReference type="NCBI Taxonomy" id="2777977"/>
    <lineage>
        <taxon>Bacteria</taxon>
        <taxon>Bacillati</taxon>
        <taxon>Cyanobacteriota</taxon>
        <taxon>Cyanophyceae</taxon>
        <taxon>Leptolyngbyales</taxon>
        <taxon>Leptolyngbyaceae</taxon>
        <taxon>Romeriopsis</taxon>
        <taxon>Romeriopsis navalis</taxon>
    </lineage>
</organism>
<dbReference type="EMBL" id="JADEXQ010000032">
    <property type="protein sequence ID" value="MBE9030245.1"/>
    <property type="molecule type" value="Genomic_DNA"/>
</dbReference>
<evidence type="ECO:0000259" key="1">
    <source>
        <dbReference type="Pfam" id="PF26355"/>
    </source>
</evidence>
<sequence length="804" mass="91684">MMNANQALTWIEAVVFEEMGVQFNELQQNIFTLGWDGATYETIAQQLDYEESYVRDVGSQLFKLLKPVFGAKISKSTFKLIVQKRSENRTITDRPTTVERNFPLPVSAPATLYPGRSNFLGRHGDLASLQQNLVNHPMVLIHGEGGLGKTTLARKYLEMHDFRILSIWMPAESQAMITPVEVIVEEWLQVEFEFAPGRNFGINLDRLRRCFQQSTTKIGILIDNLEAALDGHGHLAPAHRGYLELLRFLADPALSVVTLITSREQLKEGSVTPINYRLPGLSQAIWQSYFQAHHIAISEATLQEIWQACGGNPKAMEILKGTAISEFEGDLEAYWQSCDRNLLINGAVQHLVRSQFDAIAQTNPAAYQLLCRLGAYRYQNVPSISALGVKAMLWDIDESQQLETIQSLRGRSLLEARRDQKFWLHPMIQTEALQRLRQAHDWQETHCQAGQFWLREIACINTVDDALQILEAYHHYVEIKDYEQACEVLITPKPNRWNSNIEVGWLFYRFSLLQQMTTAITRIIDHIPIDSRAGRLYNLLGYISRLCGEPQQARNHHKTALDIAQSQRTHHHEPPHQLALQRLEISARFNLGLCHRDLWEIHKAINDFEQVQKIAQAIDATDYVIYANCGLAYLYSCTNNRDQAVAYINQIPVLDLQPEITAWGEGCSMLYLASTYRNIGEIEAATELYQDTIRFAESHQFVHIVANACQGMAQVHRMQQRYDQAIAQHNTAIDRLQQITAKCDLAEAYIQRGITHQATKNLTQRQADFAEATKLLKEIDSPHRLAWLASITQEFAAIPTQAQY</sequence>